<dbReference type="InterPro" id="IPR005653">
    <property type="entry name" value="OstA-like_N"/>
</dbReference>
<accession>A0A399EEY0</accession>
<evidence type="ECO:0000256" key="3">
    <source>
        <dbReference type="SAM" id="SignalP"/>
    </source>
</evidence>
<evidence type="ECO:0000313" key="5">
    <source>
        <dbReference type="EMBL" id="RIH83177.1"/>
    </source>
</evidence>
<proteinExistence type="predicted"/>
<dbReference type="AlphaFoldDB" id="A0A399EEY0"/>
<dbReference type="EMBL" id="QXDL01000098">
    <property type="protein sequence ID" value="RIH83177.1"/>
    <property type="molecule type" value="Genomic_DNA"/>
</dbReference>
<dbReference type="GO" id="GO:0015920">
    <property type="term" value="P:lipopolysaccharide transport"/>
    <property type="evidence" value="ECO:0007669"/>
    <property type="project" value="TreeGrafter"/>
</dbReference>
<evidence type="ECO:0000256" key="2">
    <source>
        <dbReference type="SAM" id="MobiDB-lite"/>
    </source>
</evidence>
<reference evidence="5 6" key="1">
    <citation type="submission" date="2018-08" db="EMBL/GenBank/DDBJ databases">
        <title>Meiothermus terrae DSM 26712 genome sequencing project.</title>
        <authorList>
            <person name="Da Costa M.S."/>
            <person name="Albuquerque L."/>
            <person name="Raposo P."/>
            <person name="Froufe H.J.C."/>
            <person name="Barroso C.S."/>
            <person name="Egas C."/>
        </authorList>
    </citation>
    <scope>NUCLEOTIDE SEQUENCE [LARGE SCALE GENOMIC DNA]</scope>
    <source>
        <strain evidence="5 6">DSM 26712</strain>
    </source>
</reference>
<feature type="compositionally biased region" description="Basic and acidic residues" evidence="2">
    <location>
        <begin position="125"/>
        <end position="134"/>
    </location>
</feature>
<organism evidence="5 6">
    <name type="scientific">Calidithermus terrae</name>
    <dbReference type="NCBI Taxonomy" id="1408545"/>
    <lineage>
        <taxon>Bacteria</taxon>
        <taxon>Thermotogati</taxon>
        <taxon>Deinococcota</taxon>
        <taxon>Deinococci</taxon>
        <taxon>Thermales</taxon>
        <taxon>Thermaceae</taxon>
        <taxon>Calidithermus</taxon>
    </lineage>
</organism>
<feature type="domain" description="Organic solvent tolerance-like N-terminal" evidence="4">
    <location>
        <begin position="56"/>
        <end position="149"/>
    </location>
</feature>
<dbReference type="GO" id="GO:0030288">
    <property type="term" value="C:outer membrane-bounded periplasmic space"/>
    <property type="evidence" value="ECO:0007669"/>
    <property type="project" value="TreeGrafter"/>
</dbReference>
<dbReference type="Gene3D" id="2.60.450.10">
    <property type="entry name" value="Lipopolysaccharide (LPS) transport protein A like domain"/>
    <property type="match status" value="1"/>
</dbReference>
<keyword evidence="1 3" id="KW-0732">Signal</keyword>
<feature type="signal peptide" evidence="3">
    <location>
        <begin position="1"/>
        <end position="22"/>
    </location>
</feature>
<feature type="chain" id="PRO_5017311057" evidence="3">
    <location>
        <begin position="23"/>
        <end position="297"/>
    </location>
</feature>
<evidence type="ECO:0000259" key="4">
    <source>
        <dbReference type="Pfam" id="PF03968"/>
    </source>
</evidence>
<evidence type="ECO:0000256" key="1">
    <source>
        <dbReference type="ARBA" id="ARBA00022729"/>
    </source>
</evidence>
<keyword evidence="6" id="KW-1185">Reference proteome</keyword>
<dbReference type="Pfam" id="PF03968">
    <property type="entry name" value="LptD_N"/>
    <property type="match status" value="1"/>
</dbReference>
<dbReference type="RefSeq" id="WP_119315411.1">
    <property type="nucleotide sequence ID" value="NZ_QXDL01000098.1"/>
</dbReference>
<dbReference type="GO" id="GO:0009279">
    <property type="term" value="C:cell outer membrane"/>
    <property type="evidence" value="ECO:0007669"/>
    <property type="project" value="TreeGrafter"/>
</dbReference>
<protein>
    <submittedName>
        <fullName evidence="5">Lipopolysaccharide export system protein LptA</fullName>
    </submittedName>
</protein>
<dbReference type="PANTHER" id="PTHR36504">
    <property type="entry name" value="LIPOPOLYSACCHARIDE EXPORT SYSTEM PROTEIN LPTA"/>
    <property type="match status" value="1"/>
</dbReference>
<dbReference type="PANTHER" id="PTHR36504:SF1">
    <property type="entry name" value="LIPOPOLYSACCHARIDE EXPORT SYSTEM PROTEIN LPTA"/>
    <property type="match status" value="1"/>
</dbReference>
<dbReference type="Proteomes" id="UP000265715">
    <property type="component" value="Unassembled WGS sequence"/>
</dbReference>
<dbReference type="InterPro" id="IPR052037">
    <property type="entry name" value="LPS_export_LptA"/>
</dbReference>
<evidence type="ECO:0000313" key="6">
    <source>
        <dbReference type="Proteomes" id="UP000265715"/>
    </source>
</evidence>
<sequence>MKKTLGLTLLLLAAALSQSSNVRIIDIQSPGGEVSGNPRNGPLTFTNPTAGGVVGKVKDLQINASKATLQAPSGKTLEQSKGERTATFEGSITVKRDRMTAKGPKLTYQESTGLGVLTGPAQMRQEPKDDKSDPVEVAASKMTFDVDTDVSTSEGEVTLKNGNQEGQSDAVYYEEKRGLAIFTDGKQVVLTRKRSGADGNLIIRAKEVRSLTNDKRLIAMGGVTLVDGNTTVTGDSLTYDDKTGIAIVSGKPAVSENTKEKVKLSTPVIEHNVNKHQSNRYTKPFTLPVNDFQKTAK</sequence>
<dbReference type="GO" id="GO:0017089">
    <property type="term" value="F:glycolipid transfer activity"/>
    <property type="evidence" value="ECO:0007669"/>
    <property type="project" value="TreeGrafter"/>
</dbReference>
<feature type="region of interest" description="Disordered" evidence="2">
    <location>
        <begin position="116"/>
        <end position="135"/>
    </location>
</feature>
<dbReference type="OrthoDB" id="24654at2"/>
<name>A0A399EEY0_9DEIN</name>
<gene>
    <name evidence="5" type="primary">lptA_2</name>
    <name evidence="5" type="ORF">Mterra_02367</name>
</gene>
<comment type="caution">
    <text evidence="5">The sequence shown here is derived from an EMBL/GenBank/DDBJ whole genome shotgun (WGS) entry which is preliminary data.</text>
</comment>